<accession>C8S2Z9</accession>
<organism evidence="2 3">
    <name type="scientific">Rhodobacter ferrooxidans</name>
    <dbReference type="NCBI Taxonomy" id="371731"/>
    <lineage>
        <taxon>Bacteria</taxon>
        <taxon>Pseudomonadati</taxon>
        <taxon>Pseudomonadota</taxon>
        <taxon>Alphaproteobacteria</taxon>
        <taxon>Rhodobacterales</taxon>
        <taxon>Rhodobacter group</taxon>
        <taxon>Rhodobacter</taxon>
    </lineage>
</organism>
<name>C8S2Z9_9RHOB</name>
<evidence type="ECO:0000256" key="1">
    <source>
        <dbReference type="SAM" id="Phobius"/>
    </source>
</evidence>
<reference evidence="2 3" key="1">
    <citation type="submission" date="2009-08" db="EMBL/GenBank/DDBJ databases">
        <title>The draft genome of Rhodobacter sp. SW2.</title>
        <authorList>
            <consortium name="US DOE Joint Genome Institute (JGI-PGF)"/>
            <person name="Lucas S."/>
            <person name="Copeland A."/>
            <person name="Lapidus A."/>
            <person name="Glavina del Rio T."/>
            <person name="Tice H."/>
            <person name="Bruce D."/>
            <person name="Goodwin L."/>
            <person name="Pitluck S."/>
            <person name="Larimer F."/>
            <person name="Land M.L."/>
            <person name="Hauser L."/>
            <person name="Emerson D."/>
        </authorList>
    </citation>
    <scope>NUCLEOTIDE SEQUENCE [LARGE SCALE GENOMIC DNA]</scope>
    <source>
        <strain evidence="2 3">SW2</strain>
    </source>
</reference>
<keyword evidence="3" id="KW-1185">Reference proteome</keyword>
<dbReference type="RefSeq" id="WP_008031371.1">
    <property type="nucleotide sequence ID" value="NZ_ACYY01000016.1"/>
</dbReference>
<gene>
    <name evidence="2" type="ORF">Rsw2DRAFT_2427</name>
</gene>
<evidence type="ECO:0000313" key="3">
    <source>
        <dbReference type="Proteomes" id="UP000010121"/>
    </source>
</evidence>
<evidence type="ECO:0000313" key="2">
    <source>
        <dbReference type="EMBL" id="EEW24639.1"/>
    </source>
</evidence>
<keyword evidence="1" id="KW-0472">Membrane</keyword>
<protein>
    <submittedName>
        <fullName evidence="2">Uncharacterized protein</fullName>
    </submittedName>
</protein>
<comment type="caution">
    <text evidence="2">The sequence shown here is derived from an EMBL/GenBank/DDBJ whole genome shotgun (WGS) entry which is preliminary data.</text>
</comment>
<dbReference type="EMBL" id="ACYY01000016">
    <property type="protein sequence ID" value="EEW24639.1"/>
    <property type="molecule type" value="Genomic_DNA"/>
</dbReference>
<dbReference type="Proteomes" id="UP000010121">
    <property type="component" value="Unassembled WGS sequence"/>
</dbReference>
<dbReference type="OrthoDB" id="7869559at2"/>
<dbReference type="STRING" id="371731.Rsw2DRAFT_2427"/>
<keyword evidence="1" id="KW-1133">Transmembrane helix</keyword>
<feature type="transmembrane region" description="Helical" evidence="1">
    <location>
        <begin position="33"/>
        <end position="52"/>
    </location>
</feature>
<dbReference type="AlphaFoldDB" id="C8S2Z9"/>
<proteinExistence type="predicted"/>
<keyword evidence="1" id="KW-0812">Transmembrane</keyword>
<sequence>MNKLTAIVCIVSWSAALAFGSLALTENSQDSTLKLIAAVLALAGLLAGIVTWRRLPRDLQ</sequence>